<dbReference type="Proteomes" id="UP000235672">
    <property type="component" value="Unassembled WGS sequence"/>
</dbReference>
<organism evidence="2 3">
    <name type="scientific">Hyaloscypha hepaticicola</name>
    <dbReference type="NCBI Taxonomy" id="2082293"/>
    <lineage>
        <taxon>Eukaryota</taxon>
        <taxon>Fungi</taxon>
        <taxon>Dikarya</taxon>
        <taxon>Ascomycota</taxon>
        <taxon>Pezizomycotina</taxon>
        <taxon>Leotiomycetes</taxon>
        <taxon>Helotiales</taxon>
        <taxon>Hyaloscyphaceae</taxon>
        <taxon>Hyaloscypha</taxon>
    </lineage>
</organism>
<reference evidence="2 3" key="1">
    <citation type="submission" date="2016-05" db="EMBL/GenBank/DDBJ databases">
        <title>A degradative enzymes factory behind the ericoid mycorrhizal symbiosis.</title>
        <authorList>
            <consortium name="DOE Joint Genome Institute"/>
            <person name="Martino E."/>
            <person name="Morin E."/>
            <person name="Grelet G."/>
            <person name="Kuo A."/>
            <person name="Kohler A."/>
            <person name="Daghino S."/>
            <person name="Barry K."/>
            <person name="Choi C."/>
            <person name="Cichocki N."/>
            <person name="Clum A."/>
            <person name="Copeland A."/>
            <person name="Hainaut M."/>
            <person name="Haridas S."/>
            <person name="Labutti K."/>
            <person name="Lindquist E."/>
            <person name="Lipzen A."/>
            <person name="Khouja H.-R."/>
            <person name="Murat C."/>
            <person name="Ohm R."/>
            <person name="Olson A."/>
            <person name="Spatafora J."/>
            <person name="Veneault-Fourrey C."/>
            <person name="Henrissat B."/>
            <person name="Grigoriev I."/>
            <person name="Martin F."/>
            <person name="Perotto S."/>
        </authorList>
    </citation>
    <scope>NUCLEOTIDE SEQUENCE [LARGE SCALE GENOMIC DNA]</scope>
    <source>
        <strain evidence="2 3">UAMH 7357</strain>
    </source>
</reference>
<protein>
    <submittedName>
        <fullName evidence="2">Uncharacterized protein</fullName>
    </submittedName>
</protein>
<dbReference type="EMBL" id="KZ613489">
    <property type="protein sequence ID" value="PMD19364.1"/>
    <property type="molecule type" value="Genomic_DNA"/>
</dbReference>
<gene>
    <name evidence="2" type="ORF">NA56DRAFT_705531</name>
</gene>
<feature type="region of interest" description="Disordered" evidence="1">
    <location>
        <begin position="155"/>
        <end position="183"/>
    </location>
</feature>
<accession>A0A2J6PZG9</accession>
<sequence>MYIIIHKILYTSRGMAYDFHGRLKARSFFVFVSLGNDYMLPTGSAQRAELGEGHAVRIPRRNGELSYFSPLHHSVWQREDCILSACLIRPRFGSGKSREIFGRAGRMEQDTERRNWGGIPGAEFGVLWFVVYSTVFMNGNELMIRHSLITHRDDADVDNEDAGDGEEVGFENDSDSDPVDSEVCSEADEGTADTLAATFQVEWNLWRWFNMARLALDFHGHFSLGSTSPATNT</sequence>
<keyword evidence="3" id="KW-1185">Reference proteome</keyword>
<evidence type="ECO:0000256" key="1">
    <source>
        <dbReference type="SAM" id="MobiDB-lite"/>
    </source>
</evidence>
<name>A0A2J6PZG9_9HELO</name>
<evidence type="ECO:0000313" key="3">
    <source>
        <dbReference type="Proteomes" id="UP000235672"/>
    </source>
</evidence>
<proteinExistence type="predicted"/>
<dbReference type="AlphaFoldDB" id="A0A2J6PZG9"/>
<evidence type="ECO:0000313" key="2">
    <source>
        <dbReference type="EMBL" id="PMD19364.1"/>
    </source>
</evidence>